<comment type="similarity">
    <text evidence="1 5">Belongs to the polypeptide deformylase family.</text>
</comment>
<dbReference type="RefSeq" id="WP_127763294.1">
    <property type="nucleotide sequence ID" value="NZ_SADE01000001.1"/>
</dbReference>
<comment type="caution">
    <text evidence="6">The sequence shown here is derived from an EMBL/GenBank/DDBJ whole genome shotgun (WGS) entry which is preliminary data.</text>
</comment>
<name>A0A3S2Z8P3_9PROT</name>
<dbReference type="NCBIfam" id="NF001159">
    <property type="entry name" value="PRK00150.1-3"/>
    <property type="match status" value="1"/>
</dbReference>
<comment type="catalytic activity">
    <reaction evidence="5">
        <text>N-terminal N-formyl-L-methionyl-[peptide] + H2O = N-terminal L-methionyl-[peptide] + formate</text>
        <dbReference type="Rhea" id="RHEA:24420"/>
        <dbReference type="Rhea" id="RHEA-COMP:10639"/>
        <dbReference type="Rhea" id="RHEA-COMP:10640"/>
        <dbReference type="ChEBI" id="CHEBI:15377"/>
        <dbReference type="ChEBI" id="CHEBI:15740"/>
        <dbReference type="ChEBI" id="CHEBI:49298"/>
        <dbReference type="ChEBI" id="CHEBI:64731"/>
        <dbReference type="EC" id="3.5.1.88"/>
    </reaction>
</comment>
<comment type="cofactor">
    <cofactor evidence="5">
        <name>Fe(2+)</name>
        <dbReference type="ChEBI" id="CHEBI:29033"/>
    </cofactor>
    <text evidence="5">Binds 1 Fe(2+) ion.</text>
</comment>
<dbReference type="HAMAP" id="MF_00163">
    <property type="entry name" value="Pep_deformylase"/>
    <property type="match status" value="1"/>
</dbReference>
<dbReference type="FunFam" id="3.90.45.10:FF:000003">
    <property type="entry name" value="Peptide deformylase"/>
    <property type="match status" value="1"/>
</dbReference>
<feature type="active site" evidence="5">
    <location>
        <position position="143"/>
    </location>
</feature>
<dbReference type="NCBIfam" id="TIGR00079">
    <property type="entry name" value="pept_deformyl"/>
    <property type="match status" value="1"/>
</dbReference>
<evidence type="ECO:0000313" key="7">
    <source>
        <dbReference type="Proteomes" id="UP000287447"/>
    </source>
</evidence>
<accession>A0A3S2Z8P3</accession>
<protein>
    <recommendedName>
        <fullName evidence="5">Peptide deformylase</fullName>
        <shortName evidence="5">PDF</shortName>
        <ecNumber evidence="5">3.5.1.88</ecNumber>
    </recommendedName>
    <alternativeName>
        <fullName evidence="5">Polypeptide deformylase</fullName>
    </alternativeName>
</protein>
<dbReference type="AlphaFoldDB" id="A0A3S2Z8P3"/>
<comment type="function">
    <text evidence="5">Removes the formyl group from the N-terminal Met of newly synthesized proteins. Requires at least a dipeptide for an efficient rate of reaction. N-terminal L-methionine is a prerequisite for activity but the enzyme has broad specificity at other positions.</text>
</comment>
<keyword evidence="7" id="KW-1185">Reference proteome</keyword>
<evidence type="ECO:0000256" key="2">
    <source>
        <dbReference type="ARBA" id="ARBA00022723"/>
    </source>
</evidence>
<dbReference type="GO" id="GO:0046872">
    <property type="term" value="F:metal ion binding"/>
    <property type="evidence" value="ECO:0007669"/>
    <property type="project" value="UniProtKB-KW"/>
</dbReference>
<gene>
    <name evidence="5 6" type="primary">def</name>
    <name evidence="6" type="ORF">EOI86_01045</name>
</gene>
<dbReference type="InterPro" id="IPR036821">
    <property type="entry name" value="Peptide_deformylase_sf"/>
</dbReference>
<keyword evidence="5" id="KW-0408">Iron</keyword>
<reference evidence="7" key="1">
    <citation type="submission" date="2019-01" db="EMBL/GenBank/DDBJ databases">
        <title>Gri0909 isolated from a small marine red alga.</title>
        <authorList>
            <person name="Kim J."/>
            <person name="Jeong S.E."/>
            <person name="Jeon C.O."/>
        </authorList>
    </citation>
    <scope>NUCLEOTIDE SEQUENCE [LARGE SCALE GENOMIC DNA]</scope>
    <source>
        <strain evidence="7">Gri0909</strain>
    </source>
</reference>
<dbReference type="Gene3D" id="3.90.45.10">
    <property type="entry name" value="Peptide deformylase"/>
    <property type="match status" value="1"/>
</dbReference>
<evidence type="ECO:0000256" key="3">
    <source>
        <dbReference type="ARBA" id="ARBA00022801"/>
    </source>
</evidence>
<keyword evidence="2 5" id="KW-0479">Metal-binding</keyword>
<dbReference type="GO" id="GO:0006412">
    <property type="term" value="P:translation"/>
    <property type="evidence" value="ECO:0007669"/>
    <property type="project" value="UniProtKB-UniRule"/>
</dbReference>
<evidence type="ECO:0000256" key="4">
    <source>
        <dbReference type="ARBA" id="ARBA00022917"/>
    </source>
</evidence>
<evidence type="ECO:0000256" key="5">
    <source>
        <dbReference type="HAMAP-Rule" id="MF_00163"/>
    </source>
</evidence>
<keyword evidence="4 5" id="KW-0648">Protein biosynthesis</keyword>
<feature type="binding site" evidence="5">
    <location>
        <position position="100"/>
    </location>
    <ligand>
        <name>Fe cation</name>
        <dbReference type="ChEBI" id="CHEBI:24875"/>
    </ligand>
</feature>
<dbReference type="InterPro" id="IPR023635">
    <property type="entry name" value="Peptide_deformylase"/>
</dbReference>
<dbReference type="CDD" id="cd00487">
    <property type="entry name" value="Pep_deformylase"/>
    <property type="match status" value="1"/>
</dbReference>
<evidence type="ECO:0000256" key="1">
    <source>
        <dbReference type="ARBA" id="ARBA00010759"/>
    </source>
</evidence>
<dbReference type="OrthoDB" id="9804313at2"/>
<feature type="binding site" evidence="5">
    <location>
        <position position="142"/>
    </location>
    <ligand>
        <name>Fe cation</name>
        <dbReference type="ChEBI" id="CHEBI:24875"/>
    </ligand>
</feature>
<dbReference type="EC" id="3.5.1.88" evidence="5"/>
<dbReference type="EMBL" id="SADE01000001">
    <property type="protein sequence ID" value="RVU37921.1"/>
    <property type="molecule type" value="Genomic_DNA"/>
</dbReference>
<dbReference type="PANTHER" id="PTHR10458">
    <property type="entry name" value="PEPTIDE DEFORMYLASE"/>
    <property type="match status" value="1"/>
</dbReference>
<dbReference type="PRINTS" id="PR01576">
    <property type="entry name" value="PDEFORMYLASE"/>
</dbReference>
<feature type="binding site" evidence="5">
    <location>
        <position position="146"/>
    </location>
    <ligand>
        <name>Fe cation</name>
        <dbReference type="ChEBI" id="CHEBI:24875"/>
    </ligand>
</feature>
<proteinExistence type="inferred from homology"/>
<dbReference type="GO" id="GO:0042586">
    <property type="term" value="F:peptide deformylase activity"/>
    <property type="evidence" value="ECO:0007669"/>
    <property type="project" value="UniProtKB-UniRule"/>
</dbReference>
<dbReference type="SUPFAM" id="SSF56420">
    <property type="entry name" value="Peptide deformylase"/>
    <property type="match status" value="1"/>
</dbReference>
<dbReference type="Pfam" id="PF01327">
    <property type="entry name" value="Pep_deformylase"/>
    <property type="match status" value="1"/>
</dbReference>
<keyword evidence="3 5" id="KW-0378">Hydrolase</keyword>
<dbReference type="PANTHER" id="PTHR10458:SF22">
    <property type="entry name" value="PEPTIDE DEFORMYLASE"/>
    <property type="match status" value="1"/>
</dbReference>
<evidence type="ECO:0000313" key="6">
    <source>
        <dbReference type="EMBL" id="RVU37921.1"/>
    </source>
</evidence>
<sequence>MAILKIARMGHPVLRHKAEPVADPTAPEIRHLVANMIETMKDAGGTGLAAPQVHVPARVVVYMVSQSRLEDGEEEVPLTALVNPVLTPIGKEKVYGWEGCLSVPGLTGLVPRYNSVRLQAITPRGDVIDKTVAGFHARVLQHEIDHLDGMLYPQRMDDLSLLLFQEEMRFGIPERAKILMEVEDDREVEEA</sequence>
<dbReference type="Proteomes" id="UP000287447">
    <property type="component" value="Unassembled WGS sequence"/>
</dbReference>
<organism evidence="6 7">
    <name type="scientific">Hwanghaeella grinnelliae</name>
    <dbReference type="NCBI Taxonomy" id="2500179"/>
    <lineage>
        <taxon>Bacteria</taxon>
        <taxon>Pseudomonadati</taxon>
        <taxon>Pseudomonadota</taxon>
        <taxon>Alphaproteobacteria</taxon>
        <taxon>Rhodospirillales</taxon>
        <taxon>Rhodospirillaceae</taxon>
        <taxon>Hwanghaeella</taxon>
    </lineage>
</organism>
<dbReference type="PIRSF" id="PIRSF004749">
    <property type="entry name" value="Pep_def"/>
    <property type="match status" value="1"/>
</dbReference>